<proteinExistence type="predicted"/>
<organism evidence="1 2">
    <name type="scientific">Coprinellus micaceus</name>
    <name type="common">Glistening ink-cap mushroom</name>
    <name type="synonym">Coprinus micaceus</name>
    <dbReference type="NCBI Taxonomy" id="71717"/>
    <lineage>
        <taxon>Eukaryota</taxon>
        <taxon>Fungi</taxon>
        <taxon>Dikarya</taxon>
        <taxon>Basidiomycota</taxon>
        <taxon>Agaricomycotina</taxon>
        <taxon>Agaricomycetes</taxon>
        <taxon>Agaricomycetidae</taxon>
        <taxon>Agaricales</taxon>
        <taxon>Agaricineae</taxon>
        <taxon>Psathyrellaceae</taxon>
        <taxon>Coprinellus</taxon>
    </lineage>
</organism>
<sequence length="297" mass="32872">VAIISFRLAGMDHMGDTAQGVYEHVHPYLQGNVVLFCMEFDFTKPSKSASVPTFCSMLSPWPCSITRFLVFLTSHSDPVTGDIHVQPENRGASTFLNVLAVLIPKPLQTILRRGGCASSNILVILACGSAVTAANAKSQVQEFAKQDLFQEIVSFKQQRLQYTYTHSFLNDAALSFYVYGRTPFARAVLPGHNTLGGHTAVISFTSSHTYQYLWSHPTIRPFGIHVSKQCRACHRVPGFSKCRIDPESHKAPQFHKALYRVCNGCGDKQLHTCPKDGEWLGPNPAANSAGDWLRVPY</sequence>
<dbReference type="EMBL" id="QPFP01000085">
    <property type="protein sequence ID" value="TEB22814.1"/>
    <property type="molecule type" value="Genomic_DNA"/>
</dbReference>
<dbReference type="AlphaFoldDB" id="A0A4Y7SMH6"/>
<comment type="caution">
    <text evidence="1">The sequence shown here is derived from an EMBL/GenBank/DDBJ whole genome shotgun (WGS) entry which is preliminary data.</text>
</comment>
<accession>A0A4Y7SMH6</accession>
<feature type="non-terminal residue" evidence="1">
    <location>
        <position position="1"/>
    </location>
</feature>
<gene>
    <name evidence="1" type="ORF">FA13DRAFT_1640702</name>
</gene>
<reference evidence="1 2" key="1">
    <citation type="journal article" date="2019" name="Nat. Ecol. Evol.">
        <title>Megaphylogeny resolves global patterns of mushroom evolution.</title>
        <authorList>
            <person name="Varga T."/>
            <person name="Krizsan K."/>
            <person name="Foldi C."/>
            <person name="Dima B."/>
            <person name="Sanchez-Garcia M."/>
            <person name="Sanchez-Ramirez S."/>
            <person name="Szollosi G.J."/>
            <person name="Szarkandi J.G."/>
            <person name="Papp V."/>
            <person name="Albert L."/>
            <person name="Andreopoulos W."/>
            <person name="Angelini C."/>
            <person name="Antonin V."/>
            <person name="Barry K.W."/>
            <person name="Bougher N.L."/>
            <person name="Buchanan P."/>
            <person name="Buyck B."/>
            <person name="Bense V."/>
            <person name="Catcheside P."/>
            <person name="Chovatia M."/>
            <person name="Cooper J."/>
            <person name="Damon W."/>
            <person name="Desjardin D."/>
            <person name="Finy P."/>
            <person name="Geml J."/>
            <person name="Haridas S."/>
            <person name="Hughes K."/>
            <person name="Justo A."/>
            <person name="Karasinski D."/>
            <person name="Kautmanova I."/>
            <person name="Kiss B."/>
            <person name="Kocsube S."/>
            <person name="Kotiranta H."/>
            <person name="LaButti K.M."/>
            <person name="Lechner B.E."/>
            <person name="Liimatainen K."/>
            <person name="Lipzen A."/>
            <person name="Lukacs Z."/>
            <person name="Mihaltcheva S."/>
            <person name="Morgado L.N."/>
            <person name="Niskanen T."/>
            <person name="Noordeloos M.E."/>
            <person name="Ohm R.A."/>
            <person name="Ortiz-Santana B."/>
            <person name="Ovrebo C."/>
            <person name="Racz N."/>
            <person name="Riley R."/>
            <person name="Savchenko A."/>
            <person name="Shiryaev A."/>
            <person name="Soop K."/>
            <person name="Spirin V."/>
            <person name="Szebenyi C."/>
            <person name="Tomsovsky M."/>
            <person name="Tulloss R.E."/>
            <person name="Uehling J."/>
            <person name="Grigoriev I.V."/>
            <person name="Vagvolgyi C."/>
            <person name="Papp T."/>
            <person name="Martin F.M."/>
            <person name="Miettinen O."/>
            <person name="Hibbett D.S."/>
            <person name="Nagy L.G."/>
        </authorList>
    </citation>
    <scope>NUCLEOTIDE SEQUENCE [LARGE SCALE GENOMIC DNA]</scope>
    <source>
        <strain evidence="1 2">FP101781</strain>
    </source>
</reference>
<dbReference type="Proteomes" id="UP000298030">
    <property type="component" value="Unassembled WGS sequence"/>
</dbReference>
<evidence type="ECO:0000313" key="2">
    <source>
        <dbReference type="Proteomes" id="UP000298030"/>
    </source>
</evidence>
<protein>
    <submittedName>
        <fullName evidence="1">Uncharacterized protein</fullName>
    </submittedName>
</protein>
<evidence type="ECO:0000313" key="1">
    <source>
        <dbReference type="EMBL" id="TEB22814.1"/>
    </source>
</evidence>
<dbReference type="OrthoDB" id="3067692at2759"/>
<keyword evidence="2" id="KW-1185">Reference proteome</keyword>
<name>A0A4Y7SMH6_COPMI</name>